<dbReference type="Proteomes" id="UP000321464">
    <property type="component" value="Unassembled WGS sequence"/>
</dbReference>
<evidence type="ECO:0000313" key="2">
    <source>
        <dbReference type="EMBL" id="GEN99489.1"/>
    </source>
</evidence>
<comment type="caution">
    <text evidence="2">The sequence shown here is derived from an EMBL/GenBank/DDBJ whole genome shotgun (WGS) entry which is preliminary data.</text>
</comment>
<feature type="compositionally biased region" description="Basic and acidic residues" evidence="1">
    <location>
        <begin position="1"/>
        <end position="14"/>
    </location>
</feature>
<evidence type="ECO:0000313" key="3">
    <source>
        <dbReference type="Proteomes" id="UP000321464"/>
    </source>
</evidence>
<organism evidence="2 3">
    <name type="scientific">Novosphingobium sediminis</name>
    <dbReference type="NCBI Taxonomy" id="707214"/>
    <lineage>
        <taxon>Bacteria</taxon>
        <taxon>Pseudomonadati</taxon>
        <taxon>Pseudomonadota</taxon>
        <taxon>Alphaproteobacteria</taxon>
        <taxon>Sphingomonadales</taxon>
        <taxon>Sphingomonadaceae</taxon>
        <taxon>Novosphingobium</taxon>
    </lineage>
</organism>
<name>A0A512AIE0_9SPHN</name>
<accession>A0A512AIE0</accession>
<evidence type="ECO:0000256" key="1">
    <source>
        <dbReference type="SAM" id="MobiDB-lite"/>
    </source>
</evidence>
<protein>
    <submittedName>
        <fullName evidence="2">Uncharacterized protein</fullName>
    </submittedName>
</protein>
<gene>
    <name evidence="2" type="ORF">NSE01_13220</name>
</gene>
<sequence length="63" mass="6607">MPIVTDEQRCDGPKAARPFGVVSGSPSDSVAPLARATGPHCAALLAEKLPETMTTLPPHQDRL</sequence>
<feature type="region of interest" description="Disordered" evidence="1">
    <location>
        <begin position="1"/>
        <end position="31"/>
    </location>
</feature>
<proteinExistence type="predicted"/>
<dbReference type="EMBL" id="BJYR01000009">
    <property type="protein sequence ID" value="GEN99489.1"/>
    <property type="molecule type" value="Genomic_DNA"/>
</dbReference>
<reference evidence="2 3" key="1">
    <citation type="submission" date="2019-07" db="EMBL/GenBank/DDBJ databases">
        <title>Whole genome shotgun sequence of Novosphingobium sediminis NBRC 106119.</title>
        <authorList>
            <person name="Hosoyama A."/>
            <person name="Uohara A."/>
            <person name="Ohji S."/>
            <person name="Ichikawa N."/>
        </authorList>
    </citation>
    <scope>NUCLEOTIDE SEQUENCE [LARGE SCALE GENOMIC DNA]</scope>
    <source>
        <strain evidence="2 3">NBRC 106119</strain>
    </source>
</reference>
<dbReference type="AlphaFoldDB" id="A0A512AIE0"/>
<keyword evidence="3" id="KW-1185">Reference proteome</keyword>